<dbReference type="GeneID" id="42042069"/>
<gene>
    <name evidence="1" type="ORF">FOIG_16894</name>
</gene>
<accession>X0ILW7</accession>
<organism evidence="1">
    <name type="scientific">Fusarium odoratissimum (strain NRRL 54006)</name>
    <dbReference type="NCBI Taxonomy" id="1089451"/>
    <lineage>
        <taxon>Eukaryota</taxon>
        <taxon>Fungi</taxon>
        <taxon>Dikarya</taxon>
        <taxon>Ascomycota</taxon>
        <taxon>Pezizomycotina</taxon>
        <taxon>Sordariomycetes</taxon>
        <taxon>Hypocreomycetidae</taxon>
        <taxon>Hypocreales</taxon>
        <taxon>Nectriaceae</taxon>
        <taxon>Fusarium</taxon>
        <taxon>Fusarium oxysporum species complex</taxon>
        <taxon>Fusarium oxysporum f. sp. cubense (strain race 4)</taxon>
    </lineage>
</organism>
<dbReference type="RefSeq" id="XP_031051912.1">
    <property type="nucleotide sequence ID" value="XM_031218374.1"/>
</dbReference>
<reference evidence="1" key="1">
    <citation type="submission" date="2011-11" db="EMBL/GenBank/DDBJ databases">
        <title>The Genome Sequence of Fusarium oxysporum II5.</title>
        <authorList>
            <consortium name="The Broad Institute Genome Sequencing Platform"/>
            <person name="Ma L.-J."/>
            <person name="Gale L.R."/>
            <person name="Schwartz D.C."/>
            <person name="Zhou S."/>
            <person name="Corby-Kistler H."/>
            <person name="Young S.K."/>
            <person name="Zeng Q."/>
            <person name="Gargeya S."/>
            <person name="Fitzgerald M."/>
            <person name="Haas B."/>
            <person name="Abouelleil A."/>
            <person name="Alvarado L."/>
            <person name="Arachchi H.M."/>
            <person name="Berlin A."/>
            <person name="Brown A."/>
            <person name="Chapman S.B."/>
            <person name="Chen Z."/>
            <person name="Dunbar C."/>
            <person name="Freedman E."/>
            <person name="Gearin G."/>
            <person name="Goldberg J."/>
            <person name="Griggs A."/>
            <person name="Gujja S."/>
            <person name="Heiman D."/>
            <person name="Howarth C."/>
            <person name="Larson L."/>
            <person name="Lui A."/>
            <person name="MacDonald P.J.P."/>
            <person name="Montmayeur A."/>
            <person name="Murphy C."/>
            <person name="Neiman D."/>
            <person name="Pearson M."/>
            <person name="Priest M."/>
            <person name="Roberts A."/>
            <person name="Saif S."/>
            <person name="Shea T."/>
            <person name="Shenoy N."/>
            <person name="Sisk P."/>
            <person name="Stolte C."/>
            <person name="Sykes S."/>
            <person name="Wortman J."/>
            <person name="Nusbaum C."/>
            <person name="Birren B."/>
        </authorList>
    </citation>
    <scope>NUCLEOTIDE SEQUENCE [LARGE SCALE GENOMIC DNA]</scope>
    <source>
        <strain evidence="1">54006</strain>
    </source>
</reference>
<dbReference type="AlphaFoldDB" id="X0ILW7"/>
<proteinExistence type="predicted"/>
<reference evidence="1" key="2">
    <citation type="submission" date="2014-03" db="EMBL/GenBank/DDBJ databases">
        <title>The Genome Annotation of Fusarium oxysporum II5.</title>
        <authorList>
            <consortium name="The Broad Institute Genomics Platform"/>
            <person name="Ma L.-J."/>
            <person name="Corby-Kistler H."/>
            <person name="Broz K."/>
            <person name="Gale L.R."/>
            <person name="Jonkers W."/>
            <person name="O'Donnell K."/>
            <person name="Ploetz R."/>
            <person name="Steinberg C."/>
            <person name="Schwartz D.C."/>
            <person name="VanEtten H."/>
            <person name="Zhou S."/>
            <person name="Young S.K."/>
            <person name="Zeng Q."/>
            <person name="Gargeya S."/>
            <person name="Fitzgerald M."/>
            <person name="Abouelleil A."/>
            <person name="Alvarado L."/>
            <person name="Chapman S.B."/>
            <person name="Gainer-Dewar J."/>
            <person name="Goldberg J."/>
            <person name="Griggs A."/>
            <person name="Gujja S."/>
            <person name="Hansen M."/>
            <person name="Howarth C."/>
            <person name="Imamovic A."/>
            <person name="Ireland A."/>
            <person name="Larimer J."/>
            <person name="McCowan C."/>
            <person name="Murphy C."/>
            <person name="Pearson M."/>
            <person name="Poon T.W."/>
            <person name="Priest M."/>
            <person name="Roberts A."/>
            <person name="Saif S."/>
            <person name="Shea T."/>
            <person name="Sykes S."/>
            <person name="Wortman J."/>
            <person name="Nusbaum C."/>
            <person name="Birren B."/>
        </authorList>
    </citation>
    <scope>NUCLEOTIDE SEQUENCE</scope>
    <source>
        <strain evidence="1">54006</strain>
    </source>
</reference>
<dbReference type="EMBL" id="KK036329">
    <property type="protein sequence ID" value="EXL89822.1"/>
    <property type="molecule type" value="Genomic_DNA"/>
</dbReference>
<dbReference type="HOGENOM" id="CLU_2386241_0_0_1"/>
<dbReference type="VEuPathDB" id="FungiDB:FOIG_16894"/>
<protein>
    <submittedName>
        <fullName evidence="1">Uncharacterized protein</fullName>
    </submittedName>
</protein>
<evidence type="ECO:0000313" key="1">
    <source>
        <dbReference type="EMBL" id="EXL89822.1"/>
    </source>
</evidence>
<sequence length="94" mass="10149">MVCKALVASQLRARTSLIERTWPASAVVTMASQILNNDLSVSAKNTVFRGPCFKAFWQCCALLPQRPAPPSYQGLHPTCGQFALPSLLITSGTI</sequence>
<name>X0ILW7_FUSO5</name>
<dbReference type="Proteomes" id="UP000030685">
    <property type="component" value="Unassembled WGS sequence"/>
</dbReference>